<evidence type="ECO:0000256" key="2">
    <source>
        <dbReference type="SAM" id="MobiDB-lite"/>
    </source>
</evidence>
<gene>
    <name evidence="3" type="ORF">WJX73_007293</name>
</gene>
<feature type="region of interest" description="Disordered" evidence="2">
    <location>
        <begin position="233"/>
        <end position="271"/>
    </location>
</feature>
<comment type="caution">
    <text evidence="3">The sequence shown here is derived from an EMBL/GenBank/DDBJ whole genome shotgun (WGS) entry which is preliminary data.</text>
</comment>
<organism evidence="3 4">
    <name type="scientific">Symbiochloris irregularis</name>
    <dbReference type="NCBI Taxonomy" id="706552"/>
    <lineage>
        <taxon>Eukaryota</taxon>
        <taxon>Viridiplantae</taxon>
        <taxon>Chlorophyta</taxon>
        <taxon>core chlorophytes</taxon>
        <taxon>Trebouxiophyceae</taxon>
        <taxon>Trebouxiales</taxon>
        <taxon>Trebouxiaceae</taxon>
        <taxon>Symbiochloris</taxon>
    </lineage>
</organism>
<keyword evidence="4" id="KW-1185">Reference proteome</keyword>
<feature type="coiled-coil region" evidence="1">
    <location>
        <begin position="122"/>
        <end position="149"/>
    </location>
</feature>
<protein>
    <submittedName>
        <fullName evidence="3">Uncharacterized protein</fullName>
    </submittedName>
</protein>
<name>A0AAW1PMN6_9CHLO</name>
<evidence type="ECO:0000256" key="1">
    <source>
        <dbReference type="SAM" id="Coils"/>
    </source>
</evidence>
<sequence length="528" mass="59263">MAGPSRPVCTLPALPRKEASKQVKAGPDSPTYTAGGSLVLSVVLALVLGSNKVQEQEKTLKEMDKTLHIFKALCEEFKILAQQSVWSCRLQLNGRENLHDTLIKRLESRHQLKLDKLQKHYALDLQAQVQQQTASLDSLQEQVKILQSHPTCSRCLDTTAKAESVLRECEQMQTDQLRCLGHVLQINHGGMSMTSCIEFCEDLKKDGSEFSQRVCREPGACAIGFHKFIGDRHSPGGMAGPSRPKLRVPSLPPTYRQTRLPDGPKGEANLPPNTTGGSLIISVALAFVLGAPKLLEDQKALEKLARTELLLNEYREQVDLQAVRLQQLQAQVDKKVPRKQQRLFEEITALKAERVRMQNKFDTVQKKLAEDQLRTGNTEKRALALQSAVQDLNRTRLRDLEKQQALMANLSRSHEQLQEASLLVVQETACAAQEMQADHLKYLERVLKLQHRGMNMTDFQQLCESLVQDQGEFSVRLRETVLSKMKTCQACERVGMWRKSVHVVHMVPRLAYLASQASASWTLNASAS</sequence>
<feature type="coiled-coil region" evidence="1">
    <location>
        <begin position="297"/>
        <end position="367"/>
    </location>
</feature>
<evidence type="ECO:0000313" key="3">
    <source>
        <dbReference type="EMBL" id="KAK9811158.1"/>
    </source>
</evidence>
<dbReference type="EMBL" id="JALJOQ010000011">
    <property type="protein sequence ID" value="KAK9811158.1"/>
    <property type="molecule type" value="Genomic_DNA"/>
</dbReference>
<dbReference type="Proteomes" id="UP001465755">
    <property type="component" value="Unassembled WGS sequence"/>
</dbReference>
<proteinExistence type="predicted"/>
<accession>A0AAW1PMN6</accession>
<dbReference type="AlphaFoldDB" id="A0AAW1PMN6"/>
<reference evidence="3 4" key="1">
    <citation type="journal article" date="2024" name="Nat. Commun.">
        <title>Phylogenomics reveals the evolutionary origins of lichenization in chlorophyte algae.</title>
        <authorList>
            <person name="Puginier C."/>
            <person name="Libourel C."/>
            <person name="Otte J."/>
            <person name="Skaloud P."/>
            <person name="Haon M."/>
            <person name="Grisel S."/>
            <person name="Petersen M."/>
            <person name="Berrin J.G."/>
            <person name="Delaux P.M."/>
            <person name="Dal Grande F."/>
            <person name="Keller J."/>
        </authorList>
    </citation>
    <scope>NUCLEOTIDE SEQUENCE [LARGE SCALE GENOMIC DNA]</scope>
    <source>
        <strain evidence="3 4">SAG 2036</strain>
    </source>
</reference>
<keyword evidence="1" id="KW-0175">Coiled coil</keyword>
<evidence type="ECO:0000313" key="4">
    <source>
        <dbReference type="Proteomes" id="UP001465755"/>
    </source>
</evidence>